<evidence type="ECO:0000256" key="1">
    <source>
        <dbReference type="SAM" id="MobiDB-lite"/>
    </source>
</evidence>
<feature type="region of interest" description="Disordered" evidence="1">
    <location>
        <begin position="55"/>
        <end position="91"/>
    </location>
</feature>
<evidence type="ECO:0000313" key="3">
    <source>
        <dbReference type="Proteomes" id="UP000007110"/>
    </source>
</evidence>
<sequence>MEGTPQQRDNRTNVLSEEHVQSAIETVLANRVQSYEEFMSAFMVLTPDDVSQFSAQRSNERVEGQMMTSEGSEETSQLFQISPSSSRTPEQLQRDVKQVEELEIEELGEDFIDDRESLESDGKKKSSKYIKVDNYLDEPDSESELLSDDDEIIDFDDSSSKYVASFDAETETEREVANRVPPTVTPEMLERVNDAEGSIETSIAESGESLSLPDLYPGEVEAEDEVSSSPGQSVHITRLPSSTGTYSPSGNDRIAENITDSEVPQADDVQPFSIDPDFDYDNVILTPSGSLVIDLHQDPEESERYVNPCPANMPRIQFTLYMVLSSLIVIGLLL</sequence>
<reference evidence="3" key="1">
    <citation type="submission" date="2015-02" db="EMBL/GenBank/DDBJ databases">
        <title>Genome sequencing for Strongylocentrotus purpuratus.</title>
        <authorList>
            <person name="Murali S."/>
            <person name="Liu Y."/>
            <person name="Vee V."/>
            <person name="English A."/>
            <person name="Wang M."/>
            <person name="Skinner E."/>
            <person name="Han Y."/>
            <person name="Muzny D.M."/>
            <person name="Worley K.C."/>
            <person name="Gibbs R.A."/>
        </authorList>
    </citation>
    <scope>NUCLEOTIDE SEQUENCE</scope>
</reference>
<reference evidence="2" key="2">
    <citation type="submission" date="2021-01" db="UniProtKB">
        <authorList>
            <consortium name="EnsemblMetazoa"/>
        </authorList>
    </citation>
    <scope>IDENTIFICATION</scope>
</reference>
<dbReference type="InterPro" id="IPR040028">
    <property type="entry name" value="IFTAP"/>
</dbReference>
<dbReference type="PANTHER" id="PTHR35543:SF1">
    <property type="entry name" value="INTRAFLAGELLAR TRANSPORT-ASSOCIATED PROTEIN"/>
    <property type="match status" value="1"/>
</dbReference>
<dbReference type="AlphaFoldDB" id="A0A7M7P2N6"/>
<feature type="region of interest" description="Disordered" evidence="1">
    <location>
        <begin position="195"/>
        <end position="252"/>
    </location>
</feature>
<feature type="region of interest" description="Disordered" evidence="1">
    <location>
        <begin position="107"/>
        <end position="128"/>
    </location>
</feature>
<proteinExistence type="predicted"/>
<dbReference type="InParanoid" id="A0A7M7P2N6"/>
<dbReference type="FunCoup" id="A0A7M7P2N6">
    <property type="interactions" value="223"/>
</dbReference>
<feature type="compositionally biased region" description="Polar residues" evidence="1">
    <location>
        <begin position="227"/>
        <end position="250"/>
    </location>
</feature>
<accession>A0A7M7P2N6</accession>
<organism evidence="2 3">
    <name type="scientific">Strongylocentrotus purpuratus</name>
    <name type="common">Purple sea urchin</name>
    <dbReference type="NCBI Taxonomy" id="7668"/>
    <lineage>
        <taxon>Eukaryota</taxon>
        <taxon>Metazoa</taxon>
        <taxon>Echinodermata</taxon>
        <taxon>Eleutherozoa</taxon>
        <taxon>Echinozoa</taxon>
        <taxon>Echinoidea</taxon>
        <taxon>Euechinoidea</taxon>
        <taxon>Echinacea</taxon>
        <taxon>Camarodonta</taxon>
        <taxon>Echinidea</taxon>
        <taxon>Strongylocentrotidae</taxon>
        <taxon>Strongylocentrotus</taxon>
    </lineage>
</organism>
<protein>
    <submittedName>
        <fullName evidence="2">Uncharacterized protein</fullName>
    </submittedName>
</protein>
<dbReference type="PANTHER" id="PTHR35543">
    <property type="entry name" value="PROTEIN C11ORF74"/>
    <property type="match status" value="1"/>
</dbReference>
<dbReference type="Proteomes" id="UP000007110">
    <property type="component" value="Unassembled WGS sequence"/>
</dbReference>
<dbReference type="GeneID" id="105443065"/>
<dbReference type="OrthoDB" id="10057631at2759"/>
<feature type="compositionally biased region" description="Polar residues" evidence="1">
    <location>
        <begin position="66"/>
        <end position="91"/>
    </location>
</feature>
<feature type="compositionally biased region" description="Basic and acidic residues" evidence="1">
    <location>
        <begin position="114"/>
        <end position="124"/>
    </location>
</feature>
<dbReference type="OMA" id="HEQENCT"/>
<keyword evidence="3" id="KW-1185">Reference proteome</keyword>
<dbReference type="RefSeq" id="XP_030845340.1">
    <property type="nucleotide sequence ID" value="XM_030989480.1"/>
</dbReference>
<evidence type="ECO:0000313" key="2">
    <source>
        <dbReference type="EnsemblMetazoa" id="XP_030845340"/>
    </source>
</evidence>
<name>A0A7M7P2N6_STRPU</name>
<dbReference type="KEGG" id="spu:105443065"/>
<dbReference type="EnsemblMetazoa" id="XM_030989480">
    <property type="protein sequence ID" value="XP_030845340"/>
    <property type="gene ID" value="LOC105443065"/>
</dbReference>
<dbReference type="Pfam" id="PF17722">
    <property type="entry name" value="IFTAP"/>
    <property type="match status" value="1"/>
</dbReference>